<evidence type="ECO:0000313" key="3">
    <source>
        <dbReference type="Proteomes" id="UP001442494"/>
    </source>
</evidence>
<proteinExistence type="predicted"/>
<feature type="domain" description="Putative restriction endonuclease" evidence="1">
    <location>
        <begin position="45"/>
        <end position="207"/>
    </location>
</feature>
<dbReference type="Proteomes" id="UP001442494">
    <property type="component" value="Unassembled WGS sequence"/>
</dbReference>
<dbReference type="Pfam" id="PF05685">
    <property type="entry name" value="Uma2"/>
    <property type="match status" value="1"/>
</dbReference>
<dbReference type="SUPFAM" id="SSF52980">
    <property type="entry name" value="Restriction endonuclease-like"/>
    <property type="match status" value="1"/>
</dbReference>
<dbReference type="EMBL" id="JAMPKK010000058">
    <property type="protein sequence ID" value="MEP0867054.1"/>
    <property type="molecule type" value="Genomic_DNA"/>
</dbReference>
<keyword evidence="2" id="KW-0255">Endonuclease</keyword>
<organism evidence="2 3">
    <name type="scientific">Funiculus sociatus GB2-A5</name>
    <dbReference type="NCBI Taxonomy" id="2933946"/>
    <lineage>
        <taxon>Bacteria</taxon>
        <taxon>Bacillati</taxon>
        <taxon>Cyanobacteriota</taxon>
        <taxon>Cyanophyceae</taxon>
        <taxon>Coleofasciculales</taxon>
        <taxon>Coleofasciculaceae</taxon>
        <taxon>Funiculus</taxon>
    </lineage>
</organism>
<evidence type="ECO:0000259" key="1">
    <source>
        <dbReference type="Pfam" id="PF05685"/>
    </source>
</evidence>
<dbReference type="PANTHER" id="PTHR47152">
    <property type="entry name" value="SLR2084 PROTEIN-RELATED"/>
    <property type="match status" value="1"/>
</dbReference>
<dbReference type="CDD" id="cd06260">
    <property type="entry name" value="DUF820-like"/>
    <property type="match status" value="1"/>
</dbReference>
<reference evidence="2 3" key="1">
    <citation type="submission" date="2022-04" db="EMBL/GenBank/DDBJ databases">
        <title>Positive selection, recombination, and allopatry shape intraspecific diversity of widespread and dominant cyanobacteria.</title>
        <authorList>
            <person name="Wei J."/>
            <person name="Shu W."/>
            <person name="Hu C."/>
        </authorList>
    </citation>
    <scope>NUCLEOTIDE SEQUENCE [LARGE SCALE GENOMIC DNA]</scope>
    <source>
        <strain evidence="2 3">GB2-A5</strain>
    </source>
</reference>
<evidence type="ECO:0000313" key="2">
    <source>
        <dbReference type="EMBL" id="MEP0867054.1"/>
    </source>
</evidence>
<dbReference type="GO" id="GO:0004519">
    <property type="term" value="F:endonuclease activity"/>
    <property type="evidence" value="ECO:0007669"/>
    <property type="project" value="UniProtKB-KW"/>
</dbReference>
<keyword evidence="3" id="KW-1185">Reference proteome</keyword>
<dbReference type="Gene3D" id="3.90.1570.10">
    <property type="entry name" value="tt1808, chain A"/>
    <property type="match status" value="1"/>
</dbReference>
<dbReference type="InterPro" id="IPR008538">
    <property type="entry name" value="Uma2"/>
</dbReference>
<sequence length="231" mass="26054">MGEWRVTVEETAPAIDGGTPVTVTIPIRAIELTPGSTISIHNLSWQDFEQILTELGEKRSTRIAYYRGTLEIMSPLALHERPHRIIAYILTTILDAQGRDWEDFGSTTLKQPEIAGVEPDTCFYIQNVSRVRGCTNMDLAVYPPPDLAIESDVTSKTTLNAYEALRVPEVWIYRSRQLKIYILQNGDYAESSISSIFPDLPITEMIPQLVQKAIDDGTSRMLRELKIQLSQ</sequence>
<keyword evidence="2" id="KW-0540">Nuclease</keyword>
<dbReference type="InterPro" id="IPR011335">
    <property type="entry name" value="Restrct_endonuc-II-like"/>
</dbReference>
<dbReference type="InterPro" id="IPR012296">
    <property type="entry name" value="Nuclease_put_TT1808"/>
</dbReference>
<protein>
    <submittedName>
        <fullName evidence="2">Uma2 family endonuclease</fullName>
    </submittedName>
</protein>
<gene>
    <name evidence="2" type="ORF">NDI37_21625</name>
</gene>
<comment type="caution">
    <text evidence="2">The sequence shown here is derived from an EMBL/GenBank/DDBJ whole genome shotgun (WGS) entry which is preliminary data.</text>
</comment>
<keyword evidence="2" id="KW-0378">Hydrolase</keyword>
<dbReference type="PANTHER" id="PTHR47152:SF1">
    <property type="entry name" value="SLL1186 PROTEIN"/>
    <property type="match status" value="1"/>
</dbReference>
<name>A0ABV0JVA8_9CYAN</name>
<accession>A0ABV0JVA8</accession>